<evidence type="ECO:0000313" key="1">
    <source>
        <dbReference type="EMBL" id="APX99167.1"/>
    </source>
</evidence>
<dbReference type="EMBL" id="CP019352">
    <property type="protein sequence ID" value="APX99167.1"/>
    <property type="molecule type" value="Genomic_DNA"/>
</dbReference>
<proteinExistence type="predicted"/>
<accession>A0AAC9PVW0</accession>
<organism evidence="1 2">
    <name type="scientific">Lacinutrix venerupis</name>
    <dbReference type="NCBI Taxonomy" id="1486034"/>
    <lineage>
        <taxon>Bacteria</taxon>
        <taxon>Pseudomonadati</taxon>
        <taxon>Bacteroidota</taxon>
        <taxon>Flavobacteriia</taxon>
        <taxon>Flavobacteriales</taxon>
        <taxon>Flavobacteriaceae</taxon>
        <taxon>Lacinutrix</taxon>
    </lineage>
</organism>
<dbReference type="Proteomes" id="UP000187506">
    <property type="component" value="Chromosome"/>
</dbReference>
<reference evidence="1 2" key="1">
    <citation type="submission" date="2017-01" db="EMBL/GenBank/DDBJ databases">
        <title>Complete genome of Lacinutrix venerupis DOK2-8 isolated from seawater in Dokdo.</title>
        <authorList>
            <person name="Chi W.-J."/>
            <person name="Kim J.H."/>
        </authorList>
    </citation>
    <scope>NUCLEOTIDE SEQUENCE [LARGE SCALE GENOMIC DNA]</scope>
    <source>
        <strain evidence="1 2">DOK2-8</strain>
    </source>
</reference>
<protein>
    <submittedName>
        <fullName evidence="1">Thioredoxin family protein</fullName>
    </submittedName>
</protein>
<dbReference type="SUPFAM" id="SSF52833">
    <property type="entry name" value="Thioredoxin-like"/>
    <property type="match status" value="1"/>
</dbReference>
<keyword evidence="2" id="KW-1185">Reference proteome</keyword>
<sequence>METLQNTDLKAIIKDSLEKSITYQEYRDLVKNLVENNATTGLNQADNLVNYTMLNNKRMKRWDKTVKVSEADKEKISNSTLNQTWLVLTESWCGDAAHIMPVINKVAELNDNIDYKVVLRDENKALMNQFLTNGGQSIPKLVMIDNLTNKVISSFGPRPSKATKLVNDYKKEHGTLTPEFKEELQHWYNKDKGQNVIEDLVAFL</sequence>
<dbReference type="InterPro" id="IPR036249">
    <property type="entry name" value="Thioredoxin-like_sf"/>
</dbReference>
<dbReference type="Gene3D" id="3.40.30.10">
    <property type="entry name" value="Glutaredoxin"/>
    <property type="match status" value="1"/>
</dbReference>
<evidence type="ECO:0000313" key="2">
    <source>
        <dbReference type="Proteomes" id="UP000187506"/>
    </source>
</evidence>
<dbReference type="RefSeq" id="WP_076731807.1">
    <property type="nucleotide sequence ID" value="NZ_CP019352.1"/>
</dbReference>
<dbReference type="AlphaFoldDB" id="A0AAC9PVW0"/>
<dbReference type="KEGG" id="lvn:BWR22_02200"/>
<dbReference type="Pfam" id="PF14595">
    <property type="entry name" value="Thioredoxin_9"/>
    <property type="match status" value="1"/>
</dbReference>
<gene>
    <name evidence="1" type="ORF">BWR22_02200</name>
</gene>
<name>A0AAC9PVW0_9FLAO</name>